<evidence type="ECO:0000256" key="3">
    <source>
        <dbReference type="ARBA" id="ARBA00022490"/>
    </source>
</evidence>
<comment type="subcellular location">
    <subcellularLocation>
        <location evidence="1 7">Cytoplasm</location>
    </subcellularLocation>
</comment>
<accession>A0A0G1Z7T7</accession>
<dbReference type="InterPro" id="IPR000682">
    <property type="entry name" value="PCMT"/>
</dbReference>
<dbReference type="PROSITE" id="PS01279">
    <property type="entry name" value="PCMT"/>
    <property type="match status" value="1"/>
</dbReference>
<dbReference type="HAMAP" id="MF_00090">
    <property type="entry name" value="PIMT"/>
    <property type="match status" value="1"/>
</dbReference>
<comment type="caution">
    <text evidence="8">The sequence shown here is derived from an EMBL/GenBank/DDBJ whole genome shotgun (WGS) entry which is preliminary data.</text>
</comment>
<dbReference type="SUPFAM" id="SSF53335">
    <property type="entry name" value="S-adenosyl-L-methionine-dependent methyltransferases"/>
    <property type="match status" value="1"/>
</dbReference>
<dbReference type="Gene3D" id="3.40.50.150">
    <property type="entry name" value="Vaccinia Virus protein VP39"/>
    <property type="match status" value="1"/>
</dbReference>
<dbReference type="CDD" id="cd02440">
    <property type="entry name" value="AdoMet_MTases"/>
    <property type="match status" value="1"/>
</dbReference>
<dbReference type="NCBIfam" id="TIGR00080">
    <property type="entry name" value="pimt"/>
    <property type="match status" value="1"/>
</dbReference>
<evidence type="ECO:0000256" key="6">
    <source>
        <dbReference type="ARBA" id="ARBA00022691"/>
    </source>
</evidence>
<evidence type="ECO:0000256" key="7">
    <source>
        <dbReference type="HAMAP-Rule" id="MF_00090"/>
    </source>
</evidence>
<sequence length="214" mass="23586">MTQDKLIKELVRDGYLKSPSIIEAFKKINRADFVPESEGEMAYYNIPLPIGYNQTISQPLTVAFTLELLEPKKGEKILDIGAGSGWQTALLSELVGEEGKVIAIERIPELKNMAEKNVGKYGFAKKGIAEIILGDGSKGYPEEAPYDKIVAAAYVKKIPACWKEQLKIGGRIVAPVGEQMTVLDKTGPDKFEQKQYFAFLFVPLIEGEVGDKSS</sequence>
<dbReference type="PANTHER" id="PTHR11579">
    <property type="entry name" value="PROTEIN-L-ISOASPARTATE O-METHYLTRANSFERASE"/>
    <property type="match status" value="1"/>
</dbReference>
<reference evidence="8 9" key="1">
    <citation type="journal article" date="2015" name="Nature">
        <title>rRNA introns, odd ribosomes, and small enigmatic genomes across a large radiation of phyla.</title>
        <authorList>
            <person name="Brown C.T."/>
            <person name="Hug L.A."/>
            <person name="Thomas B.C."/>
            <person name="Sharon I."/>
            <person name="Castelle C.J."/>
            <person name="Singh A."/>
            <person name="Wilkins M.J."/>
            <person name="Williams K.H."/>
            <person name="Banfield J.F."/>
        </authorList>
    </citation>
    <scope>NUCLEOTIDE SEQUENCE [LARGE SCALE GENOMIC DNA]</scope>
</reference>
<dbReference type="GO" id="GO:0005737">
    <property type="term" value="C:cytoplasm"/>
    <property type="evidence" value="ECO:0007669"/>
    <property type="project" value="UniProtKB-SubCell"/>
</dbReference>
<dbReference type="STRING" id="1618665.UY55_C0002G0100"/>
<dbReference type="GO" id="GO:0004719">
    <property type="term" value="F:protein-L-isoaspartate (D-aspartate) O-methyltransferase activity"/>
    <property type="evidence" value="ECO:0007669"/>
    <property type="project" value="UniProtKB-UniRule"/>
</dbReference>
<protein>
    <recommendedName>
        <fullName evidence="7">Protein-L-isoaspartate O-methyltransferase</fullName>
        <ecNumber evidence="7">2.1.1.77</ecNumber>
    </recommendedName>
    <alternativeName>
        <fullName evidence="7">L-isoaspartyl protein carboxyl methyltransferase</fullName>
    </alternativeName>
    <alternativeName>
        <fullName evidence="7">Protein L-isoaspartyl methyltransferase</fullName>
    </alternativeName>
    <alternativeName>
        <fullName evidence="7">Protein-beta-aspartate methyltransferase</fullName>
        <shortName evidence="7">PIMT</shortName>
    </alternativeName>
</protein>
<dbReference type="AlphaFoldDB" id="A0A0G1Z7T7"/>
<dbReference type="PATRIC" id="fig|1618665.3.peg.382"/>
<comment type="similarity">
    <text evidence="2 7">Belongs to the methyltransferase superfamily. L-isoaspartyl/D-aspartyl protein methyltransferase family.</text>
</comment>
<comment type="catalytic activity">
    <reaction evidence="7">
        <text>[protein]-L-isoaspartate + S-adenosyl-L-methionine = [protein]-L-isoaspartate alpha-methyl ester + S-adenosyl-L-homocysteine</text>
        <dbReference type="Rhea" id="RHEA:12705"/>
        <dbReference type="Rhea" id="RHEA-COMP:12143"/>
        <dbReference type="Rhea" id="RHEA-COMP:12144"/>
        <dbReference type="ChEBI" id="CHEBI:57856"/>
        <dbReference type="ChEBI" id="CHEBI:59789"/>
        <dbReference type="ChEBI" id="CHEBI:90596"/>
        <dbReference type="ChEBI" id="CHEBI:90598"/>
        <dbReference type="EC" id="2.1.1.77"/>
    </reaction>
</comment>
<dbReference type="GO" id="GO:0032259">
    <property type="term" value="P:methylation"/>
    <property type="evidence" value="ECO:0007669"/>
    <property type="project" value="UniProtKB-KW"/>
</dbReference>
<keyword evidence="5 7" id="KW-0808">Transferase</keyword>
<dbReference type="EC" id="2.1.1.77" evidence="7"/>
<dbReference type="InterPro" id="IPR029063">
    <property type="entry name" value="SAM-dependent_MTases_sf"/>
</dbReference>
<keyword evidence="3 7" id="KW-0963">Cytoplasm</keyword>
<evidence type="ECO:0000256" key="5">
    <source>
        <dbReference type="ARBA" id="ARBA00022679"/>
    </source>
</evidence>
<feature type="active site" evidence="7">
    <location>
        <position position="57"/>
    </location>
</feature>
<name>A0A0G1Z7T7_9BACT</name>
<keyword evidence="4 7" id="KW-0489">Methyltransferase</keyword>
<dbReference type="EMBL" id="LCQK01000002">
    <property type="protein sequence ID" value="KKW15044.1"/>
    <property type="molecule type" value="Genomic_DNA"/>
</dbReference>
<evidence type="ECO:0000256" key="4">
    <source>
        <dbReference type="ARBA" id="ARBA00022603"/>
    </source>
</evidence>
<dbReference type="GO" id="GO:0030091">
    <property type="term" value="P:protein repair"/>
    <property type="evidence" value="ECO:0007669"/>
    <property type="project" value="UniProtKB-UniRule"/>
</dbReference>
<gene>
    <name evidence="7" type="primary">pcm</name>
    <name evidence="8" type="ORF">UY55_C0002G0100</name>
</gene>
<evidence type="ECO:0000313" key="9">
    <source>
        <dbReference type="Proteomes" id="UP000034224"/>
    </source>
</evidence>
<evidence type="ECO:0000313" key="8">
    <source>
        <dbReference type="EMBL" id="KKW15044.1"/>
    </source>
</evidence>
<organism evidence="8 9">
    <name type="scientific">Candidatus Jorgensenbacteria bacterium GW2011_GWB1_50_10</name>
    <dbReference type="NCBI Taxonomy" id="1618665"/>
    <lineage>
        <taxon>Bacteria</taxon>
        <taxon>Candidatus Joergenseniibacteriota</taxon>
    </lineage>
</organism>
<comment type="function">
    <text evidence="7">Catalyzes the methyl esterification of L-isoaspartyl residues in peptides and proteins that result from spontaneous decomposition of normal L-aspartyl and L-asparaginyl residues. It plays a role in the repair and/or degradation of damaged proteins.</text>
</comment>
<evidence type="ECO:0000256" key="1">
    <source>
        <dbReference type="ARBA" id="ARBA00004496"/>
    </source>
</evidence>
<dbReference type="PANTHER" id="PTHR11579:SF0">
    <property type="entry name" value="PROTEIN-L-ISOASPARTATE(D-ASPARTATE) O-METHYLTRANSFERASE"/>
    <property type="match status" value="1"/>
</dbReference>
<evidence type="ECO:0000256" key="2">
    <source>
        <dbReference type="ARBA" id="ARBA00005369"/>
    </source>
</evidence>
<dbReference type="Proteomes" id="UP000034224">
    <property type="component" value="Unassembled WGS sequence"/>
</dbReference>
<dbReference type="NCBIfam" id="NF001453">
    <property type="entry name" value="PRK00312.1"/>
    <property type="match status" value="1"/>
</dbReference>
<dbReference type="Pfam" id="PF01135">
    <property type="entry name" value="PCMT"/>
    <property type="match status" value="1"/>
</dbReference>
<keyword evidence="6 7" id="KW-0949">S-adenosyl-L-methionine</keyword>
<proteinExistence type="inferred from homology"/>